<feature type="transmembrane region" description="Helical" evidence="7">
    <location>
        <begin position="311"/>
        <end position="329"/>
    </location>
</feature>
<comment type="caution">
    <text evidence="7">Lacks conserved residue(s) required for the propagation of feature annotation.</text>
</comment>
<keyword evidence="10" id="KW-1185">Reference proteome</keyword>
<evidence type="ECO:0000256" key="3">
    <source>
        <dbReference type="ARBA" id="ARBA00022692"/>
    </source>
</evidence>
<evidence type="ECO:0000256" key="4">
    <source>
        <dbReference type="ARBA" id="ARBA00022989"/>
    </source>
</evidence>
<evidence type="ECO:0000313" key="10">
    <source>
        <dbReference type="Proteomes" id="UP000601435"/>
    </source>
</evidence>
<evidence type="ECO:0000256" key="6">
    <source>
        <dbReference type="ARBA" id="ARBA00023180"/>
    </source>
</evidence>
<evidence type="ECO:0000256" key="8">
    <source>
        <dbReference type="SAM" id="MobiDB-lite"/>
    </source>
</evidence>
<dbReference type="PANTHER" id="PTHR12385">
    <property type="entry name" value="CHOLINE TRANSPORTER-LIKE (SLC FAMILY 44)"/>
    <property type="match status" value="1"/>
</dbReference>
<gene>
    <name evidence="9" type="primary">slc44a1</name>
    <name evidence="9" type="ORF">SNEC2469_LOCUS4277</name>
</gene>
<feature type="transmembrane region" description="Helical" evidence="7">
    <location>
        <begin position="506"/>
        <end position="529"/>
    </location>
</feature>
<dbReference type="AlphaFoldDB" id="A0A812L906"/>
<dbReference type="Proteomes" id="UP000601435">
    <property type="component" value="Unassembled WGS sequence"/>
</dbReference>
<dbReference type="InterPro" id="IPR007603">
    <property type="entry name" value="Choline_transptr-like"/>
</dbReference>
<feature type="transmembrane region" description="Helical" evidence="7">
    <location>
        <begin position="262"/>
        <end position="281"/>
    </location>
</feature>
<feature type="compositionally biased region" description="Acidic residues" evidence="8">
    <location>
        <begin position="12"/>
        <end position="30"/>
    </location>
</feature>
<comment type="subcellular location">
    <subcellularLocation>
        <location evidence="7">Cell membrane</location>
        <topology evidence="7">Multi-pass membrane protein</topology>
    </subcellularLocation>
    <subcellularLocation>
        <location evidence="1">Membrane</location>
        <topology evidence="1">Multi-pass membrane protein</topology>
    </subcellularLocation>
</comment>
<feature type="transmembrane region" description="Helical" evidence="7">
    <location>
        <begin position="188"/>
        <end position="210"/>
    </location>
</feature>
<evidence type="ECO:0000256" key="2">
    <source>
        <dbReference type="ARBA" id="ARBA00007168"/>
    </source>
</evidence>
<keyword evidence="4 7" id="KW-1133">Transmembrane helix</keyword>
<comment type="function">
    <text evidence="7">Choline transporter.</text>
</comment>
<name>A0A812L906_9DINO</name>
<organism evidence="9 10">
    <name type="scientific">Symbiodinium necroappetens</name>
    <dbReference type="NCBI Taxonomy" id="1628268"/>
    <lineage>
        <taxon>Eukaryota</taxon>
        <taxon>Sar</taxon>
        <taxon>Alveolata</taxon>
        <taxon>Dinophyceae</taxon>
        <taxon>Suessiales</taxon>
        <taxon>Symbiodiniaceae</taxon>
        <taxon>Symbiodinium</taxon>
    </lineage>
</organism>
<keyword evidence="5 7" id="KW-0472">Membrane</keyword>
<evidence type="ECO:0000256" key="1">
    <source>
        <dbReference type="ARBA" id="ARBA00004141"/>
    </source>
</evidence>
<dbReference type="PANTHER" id="PTHR12385:SF14">
    <property type="entry name" value="CHOLINE TRANSPORTER-LIKE 2"/>
    <property type="match status" value="1"/>
</dbReference>
<keyword evidence="6" id="KW-0325">Glycoprotein</keyword>
<comment type="caution">
    <text evidence="9">The sequence shown here is derived from an EMBL/GenBank/DDBJ whole genome shotgun (WGS) entry which is preliminary data.</text>
</comment>
<comment type="similarity">
    <text evidence="2 7">Belongs to the CTL (choline transporter-like) family.</text>
</comment>
<accession>A0A812L906</accession>
<feature type="transmembrane region" description="Helical" evidence="7">
    <location>
        <begin position="216"/>
        <end position="237"/>
    </location>
</feature>
<feature type="transmembrane region" description="Helical" evidence="7">
    <location>
        <begin position="549"/>
        <end position="582"/>
    </location>
</feature>
<reference evidence="9" key="1">
    <citation type="submission" date="2021-02" db="EMBL/GenBank/DDBJ databases">
        <authorList>
            <person name="Dougan E. K."/>
            <person name="Rhodes N."/>
            <person name="Thang M."/>
            <person name="Chan C."/>
        </authorList>
    </citation>
    <scope>NUCLEOTIDE SEQUENCE</scope>
</reference>
<evidence type="ECO:0000256" key="5">
    <source>
        <dbReference type="ARBA" id="ARBA00023136"/>
    </source>
</evidence>
<dbReference type="EMBL" id="CAJNJA010008764">
    <property type="protein sequence ID" value="CAE7240154.1"/>
    <property type="molecule type" value="Genomic_DNA"/>
</dbReference>
<dbReference type="OrthoDB" id="419033at2759"/>
<dbReference type="GO" id="GO:0005886">
    <property type="term" value="C:plasma membrane"/>
    <property type="evidence" value="ECO:0007669"/>
    <property type="project" value="UniProtKB-SubCell"/>
</dbReference>
<dbReference type="Pfam" id="PF04515">
    <property type="entry name" value="Choline_transpo"/>
    <property type="match status" value="1"/>
</dbReference>
<protein>
    <recommendedName>
        <fullName evidence="7">Choline transporter-like protein</fullName>
    </recommendedName>
</protein>
<proteinExistence type="inferred from homology"/>
<evidence type="ECO:0000256" key="7">
    <source>
        <dbReference type="RuleBase" id="RU368066"/>
    </source>
</evidence>
<keyword evidence="3 7" id="KW-0812">Transmembrane</keyword>
<evidence type="ECO:0000313" key="9">
    <source>
        <dbReference type="EMBL" id="CAE7240154.1"/>
    </source>
</evidence>
<sequence length="658" mass="73380">MAESVRAMGLADETEDGDQTEKDDLDEEEEDLRKNPPLPGHVDHHCTDIPFLMLFLLATAGIGWISYDAIKHGNIHKLGHGYKQAMEVCRDADFPEGKAFWCLNSTGNGLMLDSPICVEKCPIDTRHHHKCWDSSENMNRIVQDYPSHHFGYFCKPLDKALKKEVHEYSFQQEKGVILRLWGVLSRTWYVLVMGAVITGLIGYFYIFLLFISPEVVAAWCTVILTVLPMGTGAFILYTTSHPGSPLAAAFFEDTEYSTTERYVAGTVLLVAGMIAACIASGQRKYIEATTFCLDTAGDCLTEDACGHQKPFNVAVFIASLGFFVLFNLASMNVVETQVSIEASVQKKEYIEWSTQAKCKLVFFLIYLIWVEETVVATSRYVMAYATEVWYFTEPGEDGRRERSYTCLLLEAYWNVLRYHSGSMAMGSFIYVFGRIPANVVRLLRHCGFGAQCCYIDILYNMAFGASGSFAYMDLPLTSTGYFRGGVRALQVLSGEIANVHRLQGALWIFHLAGVGVCTVGAAYSVNGIIDVVPSFSDPSSDLFIWDTSTVFISTGLVGLLIGRSIMLVFDTVFDTIIYCYALEMRRQKHESLLRMMAADGDGDGIPDYLCFLPRPGDSSDEENPDMLPGTLLTGSFAPNRLMAALSLHRQKHQQQEGY</sequence>
<dbReference type="GO" id="GO:0022857">
    <property type="term" value="F:transmembrane transporter activity"/>
    <property type="evidence" value="ECO:0007669"/>
    <property type="project" value="UniProtKB-UniRule"/>
</dbReference>
<feature type="region of interest" description="Disordered" evidence="8">
    <location>
        <begin position="1"/>
        <end position="39"/>
    </location>
</feature>